<dbReference type="SUPFAM" id="SSF51445">
    <property type="entry name" value="(Trans)glycosidases"/>
    <property type="match status" value="1"/>
</dbReference>
<dbReference type="Gene3D" id="3.20.20.300">
    <property type="entry name" value="Glycoside hydrolase, family 3, N-terminal domain"/>
    <property type="match status" value="1"/>
</dbReference>
<dbReference type="Pfam" id="PF01915">
    <property type="entry name" value="Glyco_hydro_3_C"/>
    <property type="match status" value="1"/>
</dbReference>
<name>A0ABV2EGE0_9CAUL</name>
<feature type="domain" description="Fibronectin type III-like" evidence="3">
    <location>
        <begin position="635"/>
        <end position="704"/>
    </location>
</feature>
<evidence type="ECO:0000313" key="5">
    <source>
        <dbReference type="Proteomes" id="UP001549110"/>
    </source>
</evidence>
<dbReference type="InterPro" id="IPR001764">
    <property type="entry name" value="Glyco_hydro_3_N"/>
</dbReference>
<dbReference type="InterPro" id="IPR026891">
    <property type="entry name" value="Fn3-like"/>
</dbReference>
<comment type="similarity">
    <text evidence="1">Belongs to the glycosyl hydrolase 3 family.</text>
</comment>
<comment type="caution">
    <text evidence="4">The sequence shown here is derived from an EMBL/GenBank/DDBJ whole genome shotgun (WGS) entry which is preliminary data.</text>
</comment>
<dbReference type="SUPFAM" id="SSF52279">
    <property type="entry name" value="Beta-D-glucan exohydrolase, C-terminal domain"/>
    <property type="match status" value="1"/>
</dbReference>
<keyword evidence="2 4" id="KW-0378">Hydrolase</keyword>
<dbReference type="RefSeq" id="WP_331932596.1">
    <property type="nucleotide sequence ID" value="NZ_JBEPLU010000001.1"/>
</dbReference>
<dbReference type="EC" id="3.2.1.21" evidence="4"/>
<proteinExistence type="inferred from homology"/>
<accession>A0ABV2EGE0</accession>
<dbReference type="SMART" id="SM01217">
    <property type="entry name" value="Fn3_like"/>
    <property type="match status" value="1"/>
</dbReference>
<dbReference type="PANTHER" id="PTHR42715">
    <property type="entry name" value="BETA-GLUCOSIDASE"/>
    <property type="match status" value="1"/>
</dbReference>
<evidence type="ECO:0000256" key="2">
    <source>
        <dbReference type="ARBA" id="ARBA00022801"/>
    </source>
</evidence>
<dbReference type="PANTHER" id="PTHR42715:SF10">
    <property type="entry name" value="BETA-GLUCOSIDASE"/>
    <property type="match status" value="1"/>
</dbReference>
<dbReference type="Proteomes" id="UP001549110">
    <property type="component" value="Unassembled WGS sequence"/>
</dbReference>
<dbReference type="Gene3D" id="3.40.50.1700">
    <property type="entry name" value="Glycoside hydrolase family 3 C-terminal domain"/>
    <property type="match status" value="1"/>
</dbReference>
<sequence length="722" mass="76378">MQPWMDKALSADERARLLVEALTLDEMISLVHGPMPAMLDTPPGDAAMGAGYIPGVPRVGIPPLNETDASLGIANPRKVRPGDGATGLPSGLALASTWDPELAYRAGAMVGSEARDKGFNVLLGGGVNLTREPRCGRNFEYLGEDPLLAGVLAGEAIAGAQSNDIVCTIKHFALNDQETCRHVVNAEIDEGALRESDLLAFQIAIERGDPGSVMCAYNRVNGEWAGENDFLLNQVLKRDWDYRGWVMSDWGAVHSTVKAALAGLDQESGEQLDREVYFGAALKAAVEQGEVPFERLADMVHRILRSLIDKGVFDRPAERREIDYKANGAIAQAAAEAGIVMLKNDGALPIGEGVRKIAVIGAHADVGVLSGGGSSQVIPVGGAGLELKVSMGPSSAFSQVTYHPSAPLAAIQERAQNLQVSYNPGTDHKSAAAAAAEADLAIVFADQWATEAEDLPTLSLPNGQDELITAVAAVNRKIVVVLETGTPVLMPWLDQVSAVLQAWYPGTRGGEAIGRILFGVTNPSGRLPISFPRDVSDLVRPEIPSMIFGPPVEGKTLPTSFEGVQQHKGRFSVPHPEGADVGYRWFAKTGRKTLFPFGFGLSYTSFSHGRPTAEGGDGLSVSFEVTNTGAAAGIDTPQVYAFVTGAHGQESQRLVGWTRVALAPGETRTVSVTADPRLLASYDAALPGWRVDEGEIAVAVGASAEALGPRVKVRLKGTTLRP</sequence>
<dbReference type="PRINTS" id="PR00133">
    <property type="entry name" value="GLHYDRLASE3"/>
</dbReference>
<dbReference type="Gene3D" id="2.60.40.10">
    <property type="entry name" value="Immunoglobulins"/>
    <property type="match status" value="1"/>
</dbReference>
<reference evidence="4 5" key="1">
    <citation type="submission" date="2024-06" db="EMBL/GenBank/DDBJ databases">
        <title>Genomic Encyclopedia of Type Strains, Phase IV (KMG-IV): sequencing the most valuable type-strain genomes for metagenomic binning, comparative biology and taxonomic classification.</title>
        <authorList>
            <person name="Goeker M."/>
        </authorList>
    </citation>
    <scope>NUCLEOTIDE SEQUENCE [LARGE SCALE GENOMIC DNA]</scope>
    <source>
        <strain evidence="4 5">DSM 17809</strain>
    </source>
</reference>
<dbReference type="InterPro" id="IPR050288">
    <property type="entry name" value="Cellulose_deg_GH3"/>
</dbReference>
<keyword evidence="4" id="KW-0326">Glycosidase</keyword>
<dbReference type="GO" id="GO:0008422">
    <property type="term" value="F:beta-glucosidase activity"/>
    <property type="evidence" value="ECO:0007669"/>
    <property type="project" value="UniProtKB-EC"/>
</dbReference>
<protein>
    <submittedName>
        <fullName evidence="4">Beta-glucosidase</fullName>
        <ecNumber evidence="4">3.2.1.21</ecNumber>
    </submittedName>
</protein>
<organism evidence="4 5">
    <name type="scientific">Phenylobacterium koreense</name>
    <dbReference type="NCBI Taxonomy" id="266125"/>
    <lineage>
        <taxon>Bacteria</taxon>
        <taxon>Pseudomonadati</taxon>
        <taxon>Pseudomonadota</taxon>
        <taxon>Alphaproteobacteria</taxon>
        <taxon>Caulobacterales</taxon>
        <taxon>Caulobacteraceae</taxon>
        <taxon>Phenylobacterium</taxon>
    </lineage>
</organism>
<dbReference type="EMBL" id="JBEPLU010000001">
    <property type="protein sequence ID" value="MET3526104.1"/>
    <property type="molecule type" value="Genomic_DNA"/>
</dbReference>
<keyword evidence="5" id="KW-1185">Reference proteome</keyword>
<dbReference type="Pfam" id="PF14310">
    <property type="entry name" value="Fn3-like"/>
    <property type="match status" value="1"/>
</dbReference>
<evidence type="ECO:0000259" key="3">
    <source>
        <dbReference type="SMART" id="SM01217"/>
    </source>
</evidence>
<evidence type="ECO:0000256" key="1">
    <source>
        <dbReference type="ARBA" id="ARBA00005336"/>
    </source>
</evidence>
<dbReference type="InterPro" id="IPR002772">
    <property type="entry name" value="Glyco_hydro_3_C"/>
</dbReference>
<dbReference type="InterPro" id="IPR036962">
    <property type="entry name" value="Glyco_hydro_3_N_sf"/>
</dbReference>
<dbReference type="InterPro" id="IPR036881">
    <property type="entry name" value="Glyco_hydro_3_C_sf"/>
</dbReference>
<gene>
    <name evidence="4" type="ORF">ABID41_001199</name>
</gene>
<evidence type="ECO:0000313" key="4">
    <source>
        <dbReference type="EMBL" id="MET3526104.1"/>
    </source>
</evidence>
<dbReference type="InterPro" id="IPR013783">
    <property type="entry name" value="Ig-like_fold"/>
</dbReference>
<dbReference type="Pfam" id="PF00933">
    <property type="entry name" value="Glyco_hydro_3"/>
    <property type="match status" value="1"/>
</dbReference>
<dbReference type="InterPro" id="IPR017853">
    <property type="entry name" value="GH"/>
</dbReference>